<dbReference type="Proteomes" id="UP000075260">
    <property type="component" value="Unassembled WGS sequence"/>
</dbReference>
<comment type="caution">
    <text evidence="1">The sequence shown here is derived from an EMBL/GenBank/DDBJ whole genome shotgun (WGS) entry which is preliminary data.</text>
</comment>
<accession>A0A150QDQ5</accession>
<organism evidence="1 2">
    <name type="scientific">Sorangium cellulosum</name>
    <name type="common">Polyangium cellulosum</name>
    <dbReference type="NCBI Taxonomy" id="56"/>
    <lineage>
        <taxon>Bacteria</taxon>
        <taxon>Pseudomonadati</taxon>
        <taxon>Myxococcota</taxon>
        <taxon>Polyangia</taxon>
        <taxon>Polyangiales</taxon>
        <taxon>Polyangiaceae</taxon>
        <taxon>Sorangium</taxon>
    </lineage>
</organism>
<dbReference type="SUPFAM" id="SSF53335">
    <property type="entry name" value="S-adenosyl-L-methionine-dependent methyltransferases"/>
    <property type="match status" value="1"/>
</dbReference>
<dbReference type="Gene3D" id="3.40.50.150">
    <property type="entry name" value="Vaccinia Virus protein VP39"/>
    <property type="match status" value="1"/>
</dbReference>
<evidence type="ECO:0000313" key="2">
    <source>
        <dbReference type="Proteomes" id="UP000075260"/>
    </source>
</evidence>
<dbReference type="AlphaFoldDB" id="A0A150QDQ5"/>
<proteinExistence type="predicted"/>
<dbReference type="EMBL" id="JEMA01000771">
    <property type="protein sequence ID" value="KYF66105.1"/>
    <property type="molecule type" value="Genomic_DNA"/>
</dbReference>
<sequence>MRIPLRLNRAGWPSLGLPRRICFPDPRDLLRPEQIAAPEVFSERVSILLLSGTRKTTRPGRHRQSDALLVKALGQQRPVVLDVGASDGSTALDLLTTLGDAFASYFVTDRALSLRVRTDDRGRAFFYDADGACVLAATPRLLFYPAAEGLRWLPRWASPWLQGGIPPYDPAYPEVSLVQPRLQELARRDARVVLKTHDIFQPWDGPAPTVIKAANLLNRAYFSDDQLRQAMRNFWRALAPDGLLLVIDNRDIEKASLFARTEGGFRHIDSIHGGTEIRPLALSC</sequence>
<reference evidence="1 2" key="1">
    <citation type="submission" date="2014-02" db="EMBL/GenBank/DDBJ databases">
        <title>The small core and large imbalanced accessory genome model reveals a collaborative survival strategy of Sorangium cellulosum strains in nature.</title>
        <authorList>
            <person name="Han K."/>
            <person name="Peng R."/>
            <person name="Blom J."/>
            <person name="Li Y.-Z."/>
        </authorList>
    </citation>
    <scope>NUCLEOTIDE SEQUENCE [LARGE SCALE GENOMIC DNA]</scope>
    <source>
        <strain evidence="1 2">So0008-312</strain>
    </source>
</reference>
<name>A0A150QDQ5_SORCE</name>
<protein>
    <recommendedName>
        <fullName evidence="3">Methyltransferase</fullName>
    </recommendedName>
</protein>
<evidence type="ECO:0000313" key="1">
    <source>
        <dbReference type="EMBL" id="KYF66105.1"/>
    </source>
</evidence>
<gene>
    <name evidence="1" type="ORF">BE15_16810</name>
</gene>
<dbReference type="InterPro" id="IPR029063">
    <property type="entry name" value="SAM-dependent_MTases_sf"/>
</dbReference>
<dbReference type="OrthoDB" id="5120740at2"/>
<evidence type="ECO:0008006" key="3">
    <source>
        <dbReference type="Google" id="ProtNLM"/>
    </source>
</evidence>
<dbReference type="RefSeq" id="WP_061610691.1">
    <property type="nucleotide sequence ID" value="NZ_JEMA01000771.1"/>
</dbReference>